<evidence type="ECO:0000256" key="3">
    <source>
        <dbReference type="PROSITE-ProRule" id="PRU00708"/>
    </source>
</evidence>
<keyword evidence="2" id="KW-0677">Repeat</keyword>
<proteinExistence type="inferred from homology"/>
<dbReference type="NCBIfam" id="TIGR00756">
    <property type="entry name" value="PPR"/>
    <property type="match status" value="5"/>
</dbReference>
<dbReference type="Pfam" id="PF13041">
    <property type="entry name" value="PPR_2"/>
    <property type="match status" value="3"/>
</dbReference>
<dbReference type="SUPFAM" id="SSF48452">
    <property type="entry name" value="TPR-like"/>
    <property type="match status" value="1"/>
</dbReference>
<dbReference type="PROSITE" id="PS51375">
    <property type="entry name" value="PPR"/>
    <property type="match status" value="4"/>
</dbReference>
<dbReference type="FunFam" id="1.25.40.10:FF:000333">
    <property type="entry name" value="Pentatricopeptide repeat-containing protein"/>
    <property type="match status" value="1"/>
</dbReference>
<comment type="similarity">
    <text evidence="1">Belongs to the PPR family. PCMP-H subfamily.</text>
</comment>
<evidence type="ECO:0000256" key="1">
    <source>
        <dbReference type="ARBA" id="ARBA00006643"/>
    </source>
</evidence>
<dbReference type="PANTHER" id="PTHR47926:SF437">
    <property type="entry name" value="PENTACOTRIPEPTIDE-REPEAT REGION OF PRORP DOMAIN-CONTAINING PROTEIN"/>
    <property type="match status" value="1"/>
</dbReference>
<dbReference type="Pfam" id="PF20431">
    <property type="entry name" value="E_motif"/>
    <property type="match status" value="1"/>
</dbReference>
<dbReference type="InterPro" id="IPR002885">
    <property type="entry name" value="PPR_rpt"/>
</dbReference>
<dbReference type="GO" id="GO:0003723">
    <property type="term" value="F:RNA binding"/>
    <property type="evidence" value="ECO:0007669"/>
    <property type="project" value="InterPro"/>
</dbReference>
<dbReference type="Pfam" id="PF01535">
    <property type="entry name" value="PPR"/>
    <property type="match status" value="2"/>
</dbReference>
<dbReference type="InterPro" id="IPR046960">
    <property type="entry name" value="PPR_At4g14850-like_plant"/>
</dbReference>
<organism evidence="4 5">
    <name type="scientific">Herrania umbratica</name>
    <dbReference type="NCBI Taxonomy" id="108875"/>
    <lineage>
        <taxon>Eukaryota</taxon>
        <taxon>Viridiplantae</taxon>
        <taxon>Streptophyta</taxon>
        <taxon>Embryophyta</taxon>
        <taxon>Tracheophyta</taxon>
        <taxon>Spermatophyta</taxon>
        <taxon>Magnoliopsida</taxon>
        <taxon>eudicotyledons</taxon>
        <taxon>Gunneridae</taxon>
        <taxon>Pentapetalae</taxon>
        <taxon>rosids</taxon>
        <taxon>malvids</taxon>
        <taxon>Malvales</taxon>
        <taxon>Malvaceae</taxon>
        <taxon>Byttnerioideae</taxon>
        <taxon>Herrania</taxon>
    </lineage>
</organism>
<sequence>MLKLPSILSRMQKPFIFSSANIINYTNTPPKTPHSNYINNPFDTLELCQSTKQIKQLHASTIKTRPLQTQLLYAKILSFLSPLSSPESLNYARELVSHLKAPHLQVHFYNSIIQALSNSSEAMALYKEMITKGIYPDTYTVPYVLKACAKFHALEEGQQIHAHSIKFNLNSNVYVLNTLMRLYAVCGIIDYVRNLFDQSPERDLVSWTTLIQAFVKMGFAKEAIQAYFDMCRENLTPDKMTLVVVLSACSRLGELSLGTQIHETICNFHDVGSDVFVDNALVDMYMKCGDVDSARQLFDLMPDKNVVSWNSMISGLVQQGQFKEALDVFHDMQKIGLKPDNVTLVAVLNACGNLGKLEFGKWVHAYVDKNRIKADGFIGNALVDMYAKCGSVEQAFGVFHSMKCRDIFSYTAMIVGFAMNGEAERALEIFAEMPVVGVKPDDVTFVGVLSACSHAGLVEEGWKHFEDMSTVYNLQPQTEHYGCMVDLLGRAGLISEAEEFIANMPIEPDAFVWGALLGACSIHGKVELGESVMKKLVAIEPVRDGAYILMSNIYSSANRWKDALKLRKAMKERKLKKTPGCSLIEVNGIVHEFRKGDKSHPRNEELRKLLEEMAIHLQSPGQFSNSNCISYYSLCR</sequence>
<reference evidence="5" key="1">
    <citation type="submission" date="2025-08" db="UniProtKB">
        <authorList>
            <consortium name="RefSeq"/>
        </authorList>
    </citation>
    <scope>IDENTIFICATION</scope>
    <source>
        <tissue evidence="5">Leaf</tissue>
    </source>
</reference>
<evidence type="ECO:0000313" key="5">
    <source>
        <dbReference type="RefSeq" id="XP_021278769.1"/>
    </source>
</evidence>
<feature type="repeat" description="PPR" evidence="3">
    <location>
        <begin position="274"/>
        <end position="304"/>
    </location>
</feature>
<dbReference type="FunFam" id="1.25.40.10:FF:000184">
    <property type="entry name" value="Pentatricopeptide repeat-containing protein, chloroplastic"/>
    <property type="match status" value="1"/>
</dbReference>
<dbReference type="Gene3D" id="1.25.40.10">
    <property type="entry name" value="Tetratricopeptide repeat domain"/>
    <property type="match status" value="4"/>
</dbReference>
<evidence type="ECO:0000313" key="4">
    <source>
        <dbReference type="Proteomes" id="UP000504621"/>
    </source>
</evidence>
<feature type="repeat" description="PPR" evidence="3">
    <location>
        <begin position="406"/>
        <end position="440"/>
    </location>
</feature>
<dbReference type="OrthoDB" id="185373at2759"/>
<feature type="repeat" description="PPR" evidence="3">
    <location>
        <begin position="203"/>
        <end position="237"/>
    </location>
</feature>
<keyword evidence="4" id="KW-1185">Reference proteome</keyword>
<accession>A0A6J0ZWK9</accession>
<dbReference type="InterPro" id="IPR011990">
    <property type="entry name" value="TPR-like_helical_dom_sf"/>
</dbReference>
<name>A0A6J0ZWK9_9ROSI</name>
<dbReference type="PANTHER" id="PTHR47926">
    <property type="entry name" value="PENTATRICOPEPTIDE REPEAT-CONTAINING PROTEIN"/>
    <property type="match status" value="1"/>
</dbReference>
<dbReference type="GeneID" id="110412543"/>
<dbReference type="GO" id="GO:0009451">
    <property type="term" value="P:RNA modification"/>
    <property type="evidence" value="ECO:0007669"/>
    <property type="project" value="InterPro"/>
</dbReference>
<dbReference type="AlphaFoldDB" id="A0A6J0ZWK9"/>
<dbReference type="FunFam" id="1.25.40.10:FF:000427">
    <property type="entry name" value="Pentatricopeptide repeat-containing protein chloroplastic"/>
    <property type="match status" value="1"/>
</dbReference>
<dbReference type="InterPro" id="IPR046848">
    <property type="entry name" value="E_motif"/>
</dbReference>
<dbReference type="RefSeq" id="XP_021278769.1">
    <property type="nucleotide sequence ID" value="XM_021423094.1"/>
</dbReference>
<feature type="repeat" description="PPR" evidence="3">
    <location>
        <begin position="305"/>
        <end position="339"/>
    </location>
</feature>
<dbReference type="Proteomes" id="UP000504621">
    <property type="component" value="Unplaced"/>
</dbReference>
<protein>
    <submittedName>
        <fullName evidence="5">Pentatricopeptide repeat-containing protein At1g08070, chloroplastic-like</fullName>
    </submittedName>
</protein>
<gene>
    <name evidence="5" type="primary">LOC110412543</name>
</gene>
<evidence type="ECO:0000256" key="2">
    <source>
        <dbReference type="ARBA" id="ARBA00022737"/>
    </source>
</evidence>